<proteinExistence type="predicted"/>
<sequence length="55" mass="6295">MEVIHFKNRKLDLDGALFINGEKDYSACTATVSSRKFKTLKGTIQWLNKRGYTEA</sequence>
<dbReference type="RefSeq" id="WP_004349112.1">
    <property type="nucleotide sequence ID" value="NZ_ADEG01000053.1"/>
</dbReference>
<comment type="caution">
    <text evidence="1">The sequence shown here is derived from an EMBL/GenBank/DDBJ whole genome shotgun (WGS) entry which is preliminary data.</text>
</comment>
<organism evidence="1 2">
    <name type="scientific">Hoylesella buccalis ATCC 35310</name>
    <dbReference type="NCBI Taxonomy" id="679190"/>
    <lineage>
        <taxon>Bacteria</taxon>
        <taxon>Pseudomonadati</taxon>
        <taxon>Bacteroidota</taxon>
        <taxon>Bacteroidia</taxon>
        <taxon>Bacteroidales</taxon>
        <taxon>Prevotellaceae</taxon>
        <taxon>Hoylesella</taxon>
    </lineage>
</organism>
<evidence type="ECO:0000313" key="1">
    <source>
        <dbReference type="EMBL" id="EFA92127.1"/>
    </source>
</evidence>
<name>D1W5N0_9BACT</name>
<reference evidence="1 2" key="1">
    <citation type="submission" date="2009-12" db="EMBL/GenBank/DDBJ databases">
        <title>Genome Sequence of Prevotella buccalis ATCC 35310.</title>
        <authorList>
            <person name="Durkin A.S."/>
            <person name="Madupu R."/>
            <person name="Torralba M."/>
            <person name="Methe B."/>
            <person name="Sutton G."/>
            <person name="Strausberg R.L."/>
            <person name="Nelson K.E."/>
        </authorList>
    </citation>
    <scope>NUCLEOTIDE SEQUENCE [LARGE SCALE GENOMIC DNA]</scope>
    <source>
        <strain evidence="1 2">ATCC 35310</strain>
    </source>
</reference>
<dbReference type="AlphaFoldDB" id="D1W5N0"/>
<gene>
    <name evidence="1" type="ORF">HMPREF0650_0364</name>
</gene>
<dbReference type="STRING" id="679190.HMPREF0650_0364"/>
<dbReference type="EMBL" id="ADEG01000053">
    <property type="protein sequence ID" value="EFA92127.1"/>
    <property type="molecule type" value="Genomic_DNA"/>
</dbReference>
<dbReference type="Proteomes" id="UP000005283">
    <property type="component" value="Unassembled WGS sequence"/>
</dbReference>
<protein>
    <submittedName>
        <fullName evidence="1">Uncharacterized protein</fullName>
    </submittedName>
</protein>
<accession>D1W5N0</accession>
<keyword evidence="2" id="KW-1185">Reference proteome</keyword>
<evidence type="ECO:0000313" key="2">
    <source>
        <dbReference type="Proteomes" id="UP000005283"/>
    </source>
</evidence>